<evidence type="ECO:0000313" key="2">
    <source>
        <dbReference type="EMBL" id="TLV03757.1"/>
    </source>
</evidence>
<dbReference type="AlphaFoldDB" id="A0A5R9L5Y3"/>
<dbReference type="OrthoDB" id="954187at2"/>
<dbReference type="Proteomes" id="UP000306402">
    <property type="component" value="Unassembled WGS sequence"/>
</dbReference>
<keyword evidence="1" id="KW-1133">Transmembrane helix</keyword>
<protein>
    <submittedName>
        <fullName evidence="2">Uncharacterized protein</fullName>
    </submittedName>
</protein>
<organism evidence="2 3">
    <name type="scientific">Dyadobacter luticola</name>
    <dbReference type="NCBI Taxonomy" id="1979387"/>
    <lineage>
        <taxon>Bacteria</taxon>
        <taxon>Pseudomonadati</taxon>
        <taxon>Bacteroidota</taxon>
        <taxon>Cytophagia</taxon>
        <taxon>Cytophagales</taxon>
        <taxon>Spirosomataceae</taxon>
        <taxon>Dyadobacter</taxon>
    </lineage>
</organism>
<sequence>MKPFSELSAEELAMENLFIRWVRFPDDPPIRSFWENWILKYPSRKDTVEKARELVLLASDWRPDMLSSQDVNSLWGRIRNSLDMMGDRDAKKKNPSSGTDNFFVKGIILIVMSLTFLVFMFYFIFSSL</sequence>
<keyword evidence="1" id="KW-0472">Membrane</keyword>
<keyword evidence="1" id="KW-0812">Transmembrane</keyword>
<name>A0A5R9L5Y3_9BACT</name>
<evidence type="ECO:0000256" key="1">
    <source>
        <dbReference type="SAM" id="Phobius"/>
    </source>
</evidence>
<comment type="caution">
    <text evidence="2">The sequence shown here is derived from an EMBL/GenBank/DDBJ whole genome shotgun (WGS) entry which is preliminary data.</text>
</comment>
<feature type="transmembrane region" description="Helical" evidence="1">
    <location>
        <begin position="102"/>
        <end position="125"/>
    </location>
</feature>
<accession>A0A5R9L5Y3</accession>
<reference evidence="2 3" key="1">
    <citation type="submission" date="2019-05" db="EMBL/GenBank/DDBJ databases">
        <authorList>
            <person name="Qu J.-H."/>
        </authorList>
    </citation>
    <scope>NUCLEOTIDE SEQUENCE [LARGE SCALE GENOMIC DNA]</scope>
    <source>
        <strain evidence="2 3">T17</strain>
    </source>
</reference>
<evidence type="ECO:0000313" key="3">
    <source>
        <dbReference type="Proteomes" id="UP000306402"/>
    </source>
</evidence>
<dbReference type="EMBL" id="VCEJ01000002">
    <property type="protein sequence ID" value="TLV03757.1"/>
    <property type="molecule type" value="Genomic_DNA"/>
</dbReference>
<gene>
    <name evidence="2" type="ORF">FEN17_09225</name>
</gene>
<proteinExistence type="predicted"/>
<dbReference type="RefSeq" id="WP_138364966.1">
    <property type="nucleotide sequence ID" value="NZ_VCEJ01000002.1"/>
</dbReference>
<keyword evidence="3" id="KW-1185">Reference proteome</keyword>